<keyword evidence="4" id="KW-0328">Glycosyltransferase</keyword>
<evidence type="ECO:0000313" key="5">
    <source>
        <dbReference type="Proteomes" id="UP000830729"/>
    </source>
</evidence>
<keyword evidence="5" id="KW-1185">Reference proteome</keyword>
<dbReference type="PANTHER" id="PTHR12526">
    <property type="entry name" value="GLYCOSYLTRANSFERASE"/>
    <property type="match status" value="1"/>
</dbReference>
<dbReference type="InterPro" id="IPR028098">
    <property type="entry name" value="Glyco_trans_4-like_N"/>
</dbReference>
<feature type="domain" description="Glycosyl transferase family 1" evidence="2">
    <location>
        <begin position="233"/>
        <end position="397"/>
    </location>
</feature>
<dbReference type="Pfam" id="PF00534">
    <property type="entry name" value="Glycos_transf_1"/>
    <property type="match status" value="1"/>
</dbReference>
<evidence type="ECO:0000259" key="3">
    <source>
        <dbReference type="Pfam" id="PF13439"/>
    </source>
</evidence>
<feature type="region of interest" description="Disordered" evidence="1">
    <location>
        <begin position="172"/>
        <end position="243"/>
    </location>
</feature>
<geneLocation type="plasmid" evidence="4 5">
    <name>unnamed1</name>
</geneLocation>
<dbReference type="Pfam" id="PF13439">
    <property type="entry name" value="Glyco_transf_4"/>
    <property type="match status" value="1"/>
</dbReference>
<dbReference type="AlphaFoldDB" id="A0A8U0I0J2"/>
<proteinExistence type="predicted"/>
<name>A0A8U0I0J2_9EURY</name>
<sequence>MCHVLNALGDGGVQNLLLNMVERSESNVEHSISYLNELETSLEPAFRARGVRTTDASPGGQFDPRAIPALARHARENDVDVLHAHLPWQQVVARLASLATDAVVVSTHHNLGDNTHPAVATAERATRPLDAATVAVSEAVRDRHAGRWLPGEDGWRVVHNGIDVPGFREEVRSRRVDGEVRDSASAAPRDTDETVADGGADERDSGGDADERTSDADERSLSGNEQNPTGDERNPADDAADEGGTTFLHVGRYIPGKSQIDLLHAMARVVEDHPDSHLYLVGWGDLEASLRDAADRLGVGANVSVTGYQSDVEAYYAMADAFVSSSLSEGFPITYIEAMAAELPVVSTAFGGAADIVADSETGFVVPTRDREGLAEAMLALESPETRREMGRAGYERAADLFDVGRTAAEYRRIYRESLGATAGTPD</sequence>
<gene>
    <name evidence="4" type="ORF">M0R89_19195</name>
</gene>
<dbReference type="EMBL" id="CP096660">
    <property type="protein sequence ID" value="UPV76659.1"/>
    <property type="molecule type" value="Genomic_DNA"/>
</dbReference>
<keyword evidence="4" id="KW-0614">Plasmid</keyword>
<dbReference type="Gene3D" id="3.40.50.2000">
    <property type="entry name" value="Glycogen Phosphorylase B"/>
    <property type="match status" value="3"/>
</dbReference>
<evidence type="ECO:0000256" key="1">
    <source>
        <dbReference type="SAM" id="MobiDB-lite"/>
    </source>
</evidence>
<dbReference type="SUPFAM" id="SSF53756">
    <property type="entry name" value="UDP-Glycosyltransferase/glycogen phosphorylase"/>
    <property type="match status" value="1"/>
</dbReference>
<dbReference type="KEGG" id="halx:M0R89_19195"/>
<evidence type="ECO:0000259" key="2">
    <source>
        <dbReference type="Pfam" id="PF00534"/>
    </source>
</evidence>
<dbReference type="RefSeq" id="WP_248652692.1">
    <property type="nucleotide sequence ID" value="NZ_CP096660.1"/>
</dbReference>
<feature type="compositionally biased region" description="Basic and acidic residues" evidence="1">
    <location>
        <begin position="200"/>
        <end position="220"/>
    </location>
</feature>
<dbReference type="GeneID" id="72187372"/>
<reference evidence="4 5" key="1">
    <citation type="submission" date="2022-04" db="EMBL/GenBank/DDBJ databases">
        <title>Diverse halophilic archaea isolated from saline environments.</title>
        <authorList>
            <person name="Cui H.-L."/>
        </authorList>
    </citation>
    <scope>NUCLEOTIDE SEQUENCE [LARGE SCALE GENOMIC DNA]</scope>
    <source>
        <strain evidence="4 5">XZYJT49</strain>
        <plasmid evidence="4 5">unnamed1</plasmid>
    </source>
</reference>
<feature type="compositionally biased region" description="Basic and acidic residues" evidence="1">
    <location>
        <begin position="172"/>
        <end position="182"/>
    </location>
</feature>
<dbReference type="InterPro" id="IPR001296">
    <property type="entry name" value="Glyco_trans_1"/>
</dbReference>
<protein>
    <submittedName>
        <fullName evidence="4">Glycosyltransferase</fullName>
        <ecNumber evidence="4">2.4.-.-</ecNumber>
    </submittedName>
</protein>
<evidence type="ECO:0000313" key="4">
    <source>
        <dbReference type="EMBL" id="UPV76659.1"/>
    </source>
</evidence>
<feature type="domain" description="Glycosyltransferase subfamily 4-like N-terminal" evidence="3">
    <location>
        <begin position="11"/>
        <end position="164"/>
    </location>
</feature>
<dbReference type="EC" id="2.4.-.-" evidence="4"/>
<dbReference type="GO" id="GO:0016757">
    <property type="term" value="F:glycosyltransferase activity"/>
    <property type="evidence" value="ECO:0007669"/>
    <property type="project" value="UniProtKB-KW"/>
</dbReference>
<keyword evidence="4" id="KW-0808">Transferase</keyword>
<accession>A0A8U0I0J2</accession>
<organism evidence="4 5">
    <name type="scientific">Halorussus limi</name>
    <dbReference type="NCBI Taxonomy" id="2938695"/>
    <lineage>
        <taxon>Archaea</taxon>
        <taxon>Methanobacteriati</taxon>
        <taxon>Methanobacteriota</taxon>
        <taxon>Stenosarchaea group</taxon>
        <taxon>Halobacteria</taxon>
        <taxon>Halobacteriales</taxon>
        <taxon>Haladaptataceae</taxon>
        <taxon>Halorussus</taxon>
    </lineage>
</organism>
<dbReference type="Proteomes" id="UP000830729">
    <property type="component" value="Plasmid unnamed1"/>
</dbReference>